<dbReference type="NCBIfam" id="TIGR00758">
    <property type="entry name" value="UDG_fam4"/>
    <property type="match status" value="1"/>
</dbReference>
<keyword evidence="9" id="KW-0408">Iron</keyword>
<evidence type="ECO:0000256" key="5">
    <source>
        <dbReference type="ARBA" id="ARBA00022485"/>
    </source>
</evidence>
<feature type="region of interest" description="Disordered" evidence="12">
    <location>
        <begin position="33"/>
        <end position="66"/>
    </location>
</feature>
<dbReference type="InterPro" id="IPR051536">
    <property type="entry name" value="UDG_Type-4/5"/>
</dbReference>
<reference evidence="14 15" key="1">
    <citation type="submission" date="2017-03" db="EMBL/GenBank/DDBJ databases">
        <authorList>
            <person name="Afonso C.L."/>
            <person name="Miller P.J."/>
            <person name="Scott M.A."/>
            <person name="Spackman E."/>
            <person name="Goraichik I."/>
            <person name="Dimitrov K.M."/>
            <person name="Suarez D.L."/>
            <person name="Swayne D.E."/>
        </authorList>
    </citation>
    <scope>NUCLEOTIDE SEQUENCE [LARGE SCALE GENOMIC DNA]</scope>
    <source>
        <strain evidence="14 15">CECT 7023</strain>
    </source>
</reference>
<dbReference type="EC" id="3.2.2.27" evidence="3"/>
<dbReference type="SUPFAM" id="SSF52141">
    <property type="entry name" value="Uracil-DNA glycosylase-like"/>
    <property type="match status" value="1"/>
</dbReference>
<dbReference type="SMART" id="SM00987">
    <property type="entry name" value="UreE_C"/>
    <property type="match status" value="1"/>
</dbReference>
<keyword evidence="6" id="KW-0479">Metal-binding</keyword>
<dbReference type="InterPro" id="IPR036895">
    <property type="entry name" value="Uracil-DNA_glycosylase-like_sf"/>
</dbReference>
<name>A0A1Y5RNG1_9RHOB</name>
<dbReference type="Proteomes" id="UP000193900">
    <property type="component" value="Unassembled WGS sequence"/>
</dbReference>
<dbReference type="PANTHER" id="PTHR33693">
    <property type="entry name" value="TYPE-5 URACIL-DNA GLYCOSYLASE"/>
    <property type="match status" value="1"/>
</dbReference>
<evidence type="ECO:0000256" key="7">
    <source>
        <dbReference type="ARBA" id="ARBA00022763"/>
    </source>
</evidence>
<sequence>MDFWAAKAVLDWQIEMGADEAILDAPVDRYDLPQSRAPAPAPAPAPAAAASVASPPPARPPRPAVTDPVAEAQAAAEAASDLGALAAAMEAFEHCDLKAGARRFVFCDGQPGARLMIVGEAPGREEDREGRPFVGRAGQLLDRMLTAIGMGRAAEDIGRAVYITNVLPWRPPENRKPEKAETAMFLPFLQRHIALAAPELLILMGNTPCDALLGRAGITRLRGTWAEVLGIPALPMFHPAYLLRQPQAKREAWADLLAIQARLRAAT</sequence>
<dbReference type="InterPro" id="IPR005122">
    <property type="entry name" value="Uracil-DNA_glycosylase-like"/>
</dbReference>
<evidence type="ECO:0000256" key="8">
    <source>
        <dbReference type="ARBA" id="ARBA00022801"/>
    </source>
</evidence>
<evidence type="ECO:0000256" key="11">
    <source>
        <dbReference type="ARBA" id="ARBA00023204"/>
    </source>
</evidence>
<protein>
    <recommendedName>
        <fullName evidence="4">Type-4 uracil-DNA glycosylase</fullName>
        <ecNumber evidence="3">3.2.2.27</ecNumber>
    </recommendedName>
</protein>
<keyword evidence="8" id="KW-0378">Hydrolase</keyword>
<evidence type="ECO:0000256" key="10">
    <source>
        <dbReference type="ARBA" id="ARBA00023014"/>
    </source>
</evidence>
<dbReference type="InterPro" id="IPR005273">
    <property type="entry name" value="Ura-DNA_glyco_family4"/>
</dbReference>
<evidence type="ECO:0000313" key="14">
    <source>
        <dbReference type="EMBL" id="SLN21701.1"/>
    </source>
</evidence>
<evidence type="ECO:0000256" key="2">
    <source>
        <dbReference type="ARBA" id="ARBA00006521"/>
    </source>
</evidence>
<evidence type="ECO:0000259" key="13">
    <source>
        <dbReference type="SMART" id="SM00986"/>
    </source>
</evidence>
<organism evidence="14 15">
    <name type="scientific">Roseisalinus antarcticus</name>
    <dbReference type="NCBI Taxonomy" id="254357"/>
    <lineage>
        <taxon>Bacteria</taxon>
        <taxon>Pseudomonadati</taxon>
        <taxon>Pseudomonadota</taxon>
        <taxon>Alphaproteobacteria</taxon>
        <taxon>Rhodobacterales</taxon>
        <taxon>Roseobacteraceae</taxon>
        <taxon>Roseisalinus</taxon>
    </lineage>
</organism>
<keyword evidence="11" id="KW-0234">DNA repair</keyword>
<accession>A0A1Y5RNG1</accession>
<feature type="compositionally biased region" description="Pro residues" evidence="12">
    <location>
        <begin position="54"/>
        <end position="63"/>
    </location>
</feature>
<evidence type="ECO:0000256" key="1">
    <source>
        <dbReference type="ARBA" id="ARBA00001400"/>
    </source>
</evidence>
<comment type="similarity">
    <text evidence="2">Belongs to the uracil-DNA glycosylase (UDG) superfamily. Type 4 (UDGa) family.</text>
</comment>
<dbReference type="AlphaFoldDB" id="A0A1Y5RNG1"/>
<evidence type="ECO:0000256" key="12">
    <source>
        <dbReference type="SAM" id="MobiDB-lite"/>
    </source>
</evidence>
<evidence type="ECO:0000256" key="9">
    <source>
        <dbReference type="ARBA" id="ARBA00023004"/>
    </source>
</evidence>
<dbReference type="GO" id="GO:0051539">
    <property type="term" value="F:4 iron, 4 sulfur cluster binding"/>
    <property type="evidence" value="ECO:0007669"/>
    <property type="project" value="UniProtKB-KW"/>
</dbReference>
<dbReference type="GO" id="GO:0004844">
    <property type="term" value="F:uracil DNA N-glycosylase activity"/>
    <property type="evidence" value="ECO:0007669"/>
    <property type="project" value="UniProtKB-EC"/>
</dbReference>
<dbReference type="GO" id="GO:0006281">
    <property type="term" value="P:DNA repair"/>
    <property type="evidence" value="ECO:0007669"/>
    <property type="project" value="UniProtKB-KW"/>
</dbReference>
<feature type="domain" description="Uracil-DNA glycosylase-like" evidence="13">
    <location>
        <begin position="106"/>
        <end position="257"/>
    </location>
</feature>
<keyword evidence="15" id="KW-1185">Reference proteome</keyword>
<evidence type="ECO:0000256" key="3">
    <source>
        <dbReference type="ARBA" id="ARBA00012030"/>
    </source>
</evidence>
<evidence type="ECO:0000313" key="15">
    <source>
        <dbReference type="Proteomes" id="UP000193900"/>
    </source>
</evidence>
<dbReference type="PANTHER" id="PTHR33693:SF1">
    <property type="entry name" value="TYPE-4 URACIL-DNA GLYCOSYLASE"/>
    <property type="match status" value="1"/>
</dbReference>
<keyword evidence="5" id="KW-0004">4Fe-4S</keyword>
<keyword evidence="7" id="KW-0227">DNA damage</keyword>
<dbReference type="CDD" id="cd10030">
    <property type="entry name" value="UDG-F4_TTUDGA_SPO1dp_like"/>
    <property type="match status" value="1"/>
</dbReference>
<dbReference type="Gene3D" id="3.40.470.10">
    <property type="entry name" value="Uracil-DNA glycosylase-like domain"/>
    <property type="match status" value="1"/>
</dbReference>
<proteinExistence type="inferred from homology"/>
<evidence type="ECO:0000256" key="6">
    <source>
        <dbReference type="ARBA" id="ARBA00022723"/>
    </source>
</evidence>
<dbReference type="EMBL" id="FWFZ01000002">
    <property type="protein sequence ID" value="SLN21701.1"/>
    <property type="molecule type" value="Genomic_DNA"/>
</dbReference>
<dbReference type="GO" id="GO:0046872">
    <property type="term" value="F:metal ion binding"/>
    <property type="evidence" value="ECO:0007669"/>
    <property type="project" value="UniProtKB-KW"/>
</dbReference>
<keyword evidence="10" id="KW-0411">Iron-sulfur</keyword>
<comment type="catalytic activity">
    <reaction evidence="1">
        <text>Hydrolyzes single-stranded DNA or mismatched double-stranded DNA and polynucleotides, releasing free uracil.</text>
        <dbReference type="EC" id="3.2.2.27"/>
    </reaction>
</comment>
<evidence type="ECO:0000256" key="4">
    <source>
        <dbReference type="ARBA" id="ARBA00019403"/>
    </source>
</evidence>
<dbReference type="Pfam" id="PF03167">
    <property type="entry name" value="UDG"/>
    <property type="match status" value="1"/>
</dbReference>
<dbReference type="SMART" id="SM00986">
    <property type="entry name" value="UDG"/>
    <property type="match status" value="1"/>
</dbReference>
<gene>
    <name evidence="14" type="ORF">ROA7023_00584</name>
</gene>